<evidence type="ECO:0000256" key="1">
    <source>
        <dbReference type="SAM" id="MobiDB-lite"/>
    </source>
</evidence>
<organism evidence="2 3">
    <name type="scientific">Nesidiocoris tenuis</name>
    <dbReference type="NCBI Taxonomy" id="355587"/>
    <lineage>
        <taxon>Eukaryota</taxon>
        <taxon>Metazoa</taxon>
        <taxon>Ecdysozoa</taxon>
        <taxon>Arthropoda</taxon>
        <taxon>Hexapoda</taxon>
        <taxon>Insecta</taxon>
        <taxon>Pterygota</taxon>
        <taxon>Neoptera</taxon>
        <taxon>Paraneoptera</taxon>
        <taxon>Hemiptera</taxon>
        <taxon>Heteroptera</taxon>
        <taxon>Panheteroptera</taxon>
        <taxon>Cimicomorpha</taxon>
        <taxon>Miridae</taxon>
        <taxon>Dicyphina</taxon>
        <taxon>Nesidiocoris</taxon>
    </lineage>
</organism>
<name>A0ABN7AV53_9HEMI</name>
<feature type="compositionally biased region" description="Pro residues" evidence="1">
    <location>
        <begin position="313"/>
        <end position="325"/>
    </location>
</feature>
<sequence length="421" mass="48316">MASPLDNLAAAVGAALGDIPEEQAEQIRQQQEMAAYIQEVVRQTIQESLRNNTIPTNRVNTVPEFKEKHANMIPVFTGEPGRLEYFINQCQLIVDRFVDPHAIDGFQNQEVLGTIIQRIQGQAATMISAYKFNSFAEIKEALLDTYLDKRDIFTLNHELTALHQKEGESPFTFHQKVTQILNSIVAYLKTHTVDPMAQNLMIEHYRTLALRTYLLRLKEPVGSQLRTRQPKSLNEVLLWLQNDYQTADNKQKPQFKPPAKPLPFTNFQRFQPPVYHNPQYNHRPVGPPPRASAPTFVVHRPDNPSANFNKTTKPPPRQETRPPPTSGIRNNPFQNRNQSHNFQNRNPTSGFYQQRPMSWQSVNPNLNAIEFHQGEGAQEFDYPEPEPTDQDQDNKIYENSNFENVDPNYFLAEGSDATEDE</sequence>
<dbReference type="Proteomes" id="UP001307889">
    <property type="component" value="Chromosome 6"/>
</dbReference>
<protein>
    <submittedName>
        <fullName evidence="2">Uncharacterized protein</fullName>
    </submittedName>
</protein>
<keyword evidence="3" id="KW-1185">Reference proteome</keyword>
<dbReference type="EMBL" id="AP028914">
    <property type="protein sequence ID" value="BES95883.1"/>
    <property type="molecule type" value="Genomic_DNA"/>
</dbReference>
<feature type="compositionally biased region" description="Polar residues" evidence="1">
    <location>
        <begin position="327"/>
        <end position="355"/>
    </location>
</feature>
<accession>A0ABN7AV53</accession>
<feature type="compositionally biased region" description="Acidic residues" evidence="1">
    <location>
        <begin position="381"/>
        <end position="391"/>
    </location>
</feature>
<proteinExistence type="predicted"/>
<evidence type="ECO:0000313" key="2">
    <source>
        <dbReference type="EMBL" id="BES95883.1"/>
    </source>
</evidence>
<feature type="region of interest" description="Disordered" evidence="1">
    <location>
        <begin position="375"/>
        <end position="421"/>
    </location>
</feature>
<gene>
    <name evidence="2" type="ORF">NTJ_08692</name>
</gene>
<evidence type="ECO:0000313" key="3">
    <source>
        <dbReference type="Proteomes" id="UP001307889"/>
    </source>
</evidence>
<feature type="region of interest" description="Disordered" evidence="1">
    <location>
        <begin position="248"/>
        <end position="355"/>
    </location>
</feature>
<reference evidence="2 3" key="1">
    <citation type="submission" date="2023-09" db="EMBL/GenBank/DDBJ databases">
        <title>Nesidiocoris tenuis whole genome shotgun sequence.</title>
        <authorList>
            <person name="Shibata T."/>
            <person name="Shimoda M."/>
            <person name="Kobayashi T."/>
            <person name="Uehara T."/>
        </authorList>
    </citation>
    <scope>NUCLEOTIDE SEQUENCE [LARGE SCALE GENOMIC DNA]</scope>
    <source>
        <strain evidence="2 3">Japan</strain>
    </source>
</reference>